<keyword evidence="3" id="KW-1185">Reference proteome</keyword>
<organism evidence="2 3">
    <name type="scientific">Triticum urartu</name>
    <name type="common">Red wild einkorn</name>
    <name type="synonym">Crithodium urartu</name>
    <dbReference type="NCBI Taxonomy" id="4572"/>
    <lineage>
        <taxon>Eukaryota</taxon>
        <taxon>Viridiplantae</taxon>
        <taxon>Streptophyta</taxon>
        <taxon>Embryophyta</taxon>
        <taxon>Tracheophyta</taxon>
        <taxon>Spermatophyta</taxon>
        <taxon>Magnoliopsida</taxon>
        <taxon>Liliopsida</taxon>
        <taxon>Poales</taxon>
        <taxon>Poaceae</taxon>
        <taxon>BOP clade</taxon>
        <taxon>Pooideae</taxon>
        <taxon>Triticodae</taxon>
        <taxon>Triticeae</taxon>
        <taxon>Triticinae</taxon>
        <taxon>Triticum</taxon>
    </lineage>
</organism>
<reference evidence="3" key="1">
    <citation type="journal article" date="2013" name="Nature">
        <title>Draft genome of the wheat A-genome progenitor Triticum urartu.</title>
        <authorList>
            <person name="Ling H.Q."/>
            <person name="Zhao S."/>
            <person name="Liu D."/>
            <person name="Wang J."/>
            <person name="Sun H."/>
            <person name="Zhang C."/>
            <person name="Fan H."/>
            <person name="Li D."/>
            <person name="Dong L."/>
            <person name="Tao Y."/>
            <person name="Gao C."/>
            <person name="Wu H."/>
            <person name="Li Y."/>
            <person name="Cui Y."/>
            <person name="Guo X."/>
            <person name="Zheng S."/>
            <person name="Wang B."/>
            <person name="Yu K."/>
            <person name="Liang Q."/>
            <person name="Yang W."/>
            <person name="Lou X."/>
            <person name="Chen J."/>
            <person name="Feng M."/>
            <person name="Jian J."/>
            <person name="Zhang X."/>
            <person name="Luo G."/>
            <person name="Jiang Y."/>
            <person name="Liu J."/>
            <person name="Wang Z."/>
            <person name="Sha Y."/>
            <person name="Zhang B."/>
            <person name="Wu H."/>
            <person name="Tang D."/>
            <person name="Shen Q."/>
            <person name="Xue P."/>
            <person name="Zou S."/>
            <person name="Wang X."/>
            <person name="Liu X."/>
            <person name="Wang F."/>
            <person name="Yang Y."/>
            <person name="An X."/>
            <person name="Dong Z."/>
            <person name="Zhang K."/>
            <person name="Zhang X."/>
            <person name="Luo M.C."/>
            <person name="Dvorak J."/>
            <person name="Tong Y."/>
            <person name="Wang J."/>
            <person name="Yang H."/>
            <person name="Li Z."/>
            <person name="Wang D."/>
            <person name="Zhang A."/>
            <person name="Wang J."/>
        </authorList>
    </citation>
    <scope>NUCLEOTIDE SEQUENCE</scope>
    <source>
        <strain evidence="3">cv. G1812</strain>
    </source>
</reference>
<evidence type="ECO:0000313" key="2">
    <source>
        <dbReference type="EnsemblPlants" id="TuG1812G0600003569.01.T01"/>
    </source>
</evidence>
<sequence>AALAPSPARLHAGPPPLLILSPVAASRASAPGHRERASAPRLPAHKAAGPPHFPRHARGAPCAKNPSTIGAPMTSISFPVNQDNMMFTMMHMLQIDYIDPMIKEGQVYYMELYEV</sequence>
<protein>
    <submittedName>
        <fullName evidence="2">Uncharacterized protein</fullName>
    </submittedName>
</protein>
<dbReference type="Proteomes" id="UP000015106">
    <property type="component" value="Chromosome 6"/>
</dbReference>
<dbReference type="Gramene" id="TuG1812G0600003569.01.T01">
    <property type="protein sequence ID" value="TuG1812G0600003569.01.T01"/>
    <property type="gene ID" value="TuG1812G0600003569.01"/>
</dbReference>
<reference evidence="2" key="3">
    <citation type="submission" date="2022-06" db="UniProtKB">
        <authorList>
            <consortium name="EnsemblPlants"/>
        </authorList>
    </citation>
    <scope>IDENTIFICATION</scope>
</reference>
<dbReference type="EnsemblPlants" id="TuG1812G0600003569.01.T01">
    <property type="protein sequence ID" value="TuG1812G0600003569.01.T01"/>
    <property type="gene ID" value="TuG1812G0600003569.01"/>
</dbReference>
<accession>A0A8R7QS39</accession>
<evidence type="ECO:0000256" key="1">
    <source>
        <dbReference type="SAM" id="MobiDB-lite"/>
    </source>
</evidence>
<proteinExistence type="predicted"/>
<dbReference type="AlphaFoldDB" id="A0A8R7QS39"/>
<name>A0A8R7QS39_TRIUA</name>
<feature type="region of interest" description="Disordered" evidence="1">
    <location>
        <begin position="24"/>
        <end position="66"/>
    </location>
</feature>
<reference evidence="2" key="2">
    <citation type="submission" date="2018-03" db="EMBL/GenBank/DDBJ databases">
        <title>The Triticum urartu genome reveals the dynamic nature of wheat genome evolution.</title>
        <authorList>
            <person name="Ling H."/>
            <person name="Ma B."/>
            <person name="Shi X."/>
            <person name="Liu H."/>
            <person name="Dong L."/>
            <person name="Sun H."/>
            <person name="Cao Y."/>
            <person name="Gao Q."/>
            <person name="Zheng S."/>
            <person name="Li Y."/>
            <person name="Yu Y."/>
            <person name="Du H."/>
            <person name="Qi M."/>
            <person name="Li Y."/>
            <person name="Yu H."/>
            <person name="Cui Y."/>
            <person name="Wang N."/>
            <person name="Chen C."/>
            <person name="Wu H."/>
            <person name="Zhao Y."/>
            <person name="Zhang J."/>
            <person name="Li Y."/>
            <person name="Zhou W."/>
            <person name="Zhang B."/>
            <person name="Hu W."/>
            <person name="Eijk M."/>
            <person name="Tang J."/>
            <person name="Witsenboer H."/>
            <person name="Zhao S."/>
            <person name="Li Z."/>
            <person name="Zhang A."/>
            <person name="Wang D."/>
            <person name="Liang C."/>
        </authorList>
    </citation>
    <scope>NUCLEOTIDE SEQUENCE [LARGE SCALE GENOMIC DNA]</scope>
    <source>
        <strain evidence="2">cv. G1812</strain>
    </source>
</reference>
<evidence type="ECO:0000313" key="3">
    <source>
        <dbReference type="Proteomes" id="UP000015106"/>
    </source>
</evidence>